<dbReference type="KEGG" id="rei:IE4771_CH02380"/>
<proteinExistence type="predicted"/>
<keyword evidence="1" id="KW-0732">Signal</keyword>
<reference evidence="2 3" key="1">
    <citation type="submission" date="2013-12" db="EMBL/GenBank/DDBJ databases">
        <title>Complete genome sequence of Rhizobium etli bv. mimosae IE4771.</title>
        <authorList>
            <person name="Bustos P."/>
            <person name="Santamaria R.I."/>
            <person name="Lozano L."/>
            <person name="Ormeno-Orrillo E."/>
            <person name="Rogel M.A."/>
            <person name="Romero D."/>
            <person name="Cevallos M.A."/>
            <person name="Martinez-Romero E."/>
            <person name="Gonzalez V."/>
        </authorList>
    </citation>
    <scope>NUCLEOTIDE SEQUENCE [LARGE SCALE GENOMIC DNA]</scope>
    <source>
        <strain evidence="2 3">IE4771</strain>
    </source>
</reference>
<accession>A0A060I7F8</accession>
<organism evidence="2 3">
    <name type="scientific">Rhizobium etli bv. mimosae str. IE4771</name>
    <dbReference type="NCBI Taxonomy" id="1432050"/>
    <lineage>
        <taxon>Bacteria</taxon>
        <taxon>Pseudomonadati</taxon>
        <taxon>Pseudomonadota</taxon>
        <taxon>Alphaproteobacteria</taxon>
        <taxon>Hyphomicrobiales</taxon>
        <taxon>Rhizobiaceae</taxon>
        <taxon>Rhizobium/Agrobacterium group</taxon>
        <taxon>Rhizobium</taxon>
    </lineage>
</organism>
<dbReference type="Proteomes" id="UP000027180">
    <property type="component" value="Chromosome"/>
</dbReference>
<evidence type="ECO:0000313" key="3">
    <source>
        <dbReference type="Proteomes" id="UP000027180"/>
    </source>
</evidence>
<evidence type="ECO:0000256" key="1">
    <source>
        <dbReference type="SAM" id="SignalP"/>
    </source>
</evidence>
<feature type="chain" id="PRO_5001586836" evidence="1">
    <location>
        <begin position="35"/>
        <end position="126"/>
    </location>
</feature>
<dbReference type="EMBL" id="CP006986">
    <property type="protein sequence ID" value="AIC27486.1"/>
    <property type="molecule type" value="Genomic_DNA"/>
</dbReference>
<sequence length="126" mass="13078">MRQNGLKATLFLRMLCALSLLLLGFAHQAPQAVASDGYDAAAYMLPDGSFASLCVTVKDTGGKTVAYKPNCEACRLSASVILPTPDAGSWLERKLASLINAPIETSAVAGASAVSRANSRAPPVLI</sequence>
<name>A0A060I7F8_RHIET</name>
<gene>
    <name evidence="2" type="ORF">IE4771_CH02380</name>
</gene>
<dbReference type="AlphaFoldDB" id="A0A060I7F8"/>
<dbReference type="OrthoDB" id="7744280at2"/>
<dbReference type="HOGENOM" id="CLU_157254_0_0_5"/>
<feature type="signal peptide" evidence="1">
    <location>
        <begin position="1"/>
        <end position="34"/>
    </location>
</feature>
<dbReference type="RefSeq" id="WP_038689152.1">
    <property type="nucleotide sequence ID" value="NZ_CP006986.1"/>
</dbReference>
<protein>
    <submittedName>
        <fullName evidence="2">Uncharacterized protein</fullName>
    </submittedName>
</protein>
<evidence type="ECO:0000313" key="2">
    <source>
        <dbReference type="EMBL" id="AIC27486.1"/>
    </source>
</evidence>